<dbReference type="EMBL" id="CP002160">
    <property type="protein sequence ID" value="ADL51328.1"/>
    <property type="molecule type" value="Genomic_DNA"/>
</dbReference>
<feature type="signal peptide" evidence="1">
    <location>
        <begin position="1"/>
        <end position="25"/>
    </location>
</feature>
<sequence>MLKRKFSTIFVAITLIMIMTAPVFGDNITSVKNEITTTESSAVNYVPQSGENVGNGKVILTQEDINGNEKKSREVGNYLEQKNKTSKNSTRLLKGYYSSTSLNYDHVLSPEAQSTDTWCGPAACLNAIDTRSYHSVGQNTNLTQFVINSFLNPGGGLQLNGTYLTSNWTTTLDKFAPGNNYEIKRRASSVNYTDWQLDVLNSIIYTIDKGYPVVVDTEQMPTIDFIDPVYRDRYNSNGNKPIYHYVTVIGYRYTGPDPLCKYGGYQLIYMDSAGYHNGVYETDYRRIGNTTIRMGIMW</sequence>
<protein>
    <recommendedName>
        <fullName evidence="2">Peptidase C39-like domain-containing protein</fullName>
    </recommendedName>
</protein>
<keyword evidence="1" id="KW-0732">Signal</keyword>
<evidence type="ECO:0000313" key="4">
    <source>
        <dbReference type="Proteomes" id="UP000002730"/>
    </source>
</evidence>
<keyword evidence="4" id="KW-1185">Reference proteome</keyword>
<gene>
    <name evidence="3" type="ordered locus">Clocel_1580</name>
</gene>
<dbReference type="HOGENOM" id="CLU_1101406_0_0_9"/>
<evidence type="ECO:0000259" key="2">
    <source>
        <dbReference type="Pfam" id="PF13529"/>
    </source>
</evidence>
<proteinExistence type="predicted"/>
<dbReference type="eggNOG" id="COG3271">
    <property type="taxonomic scope" value="Bacteria"/>
</dbReference>
<feature type="chain" id="PRO_5003128557" description="Peptidase C39-like domain-containing protein" evidence="1">
    <location>
        <begin position="26"/>
        <end position="298"/>
    </location>
</feature>
<evidence type="ECO:0000313" key="3">
    <source>
        <dbReference type="EMBL" id="ADL51328.1"/>
    </source>
</evidence>
<dbReference type="RefSeq" id="WP_010077464.1">
    <property type="nucleotide sequence ID" value="NC_014393.1"/>
</dbReference>
<dbReference type="AlphaFoldDB" id="D9SWW7"/>
<evidence type="ECO:0000256" key="1">
    <source>
        <dbReference type="SAM" id="SignalP"/>
    </source>
</evidence>
<reference evidence="3 4" key="1">
    <citation type="submission" date="2010-08" db="EMBL/GenBank/DDBJ databases">
        <title>Complete sequence of Clostridium cellulovorans 743B.</title>
        <authorList>
            <consortium name="US DOE Joint Genome Institute"/>
            <person name="Lucas S."/>
            <person name="Copeland A."/>
            <person name="Lapidus A."/>
            <person name="Cheng J.-F."/>
            <person name="Bruce D."/>
            <person name="Goodwin L."/>
            <person name="Pitluck S."/>
            <person name="Chertkov O."/>
            <person name="Detter J.C."/>
            <person name="Han C."/>
            <person name="Tapia R."/>
            <person name="Land M."/>
            <person name="Hauser L."/>
            <person name="Chang Y.-J."/>
            <person name="Jeffries C."/>
            <person name="Kyrpides N."/>
            <person name="Ivanova N."/>
            <person name="Mikhailova N."/>
            <person name="Hemme C.L."/>
            <person name="Woyke T."/>
        </authorList>
    </citation>
    <scope>NUCLEOTIDE SEQUENCE [LARGE SCALE GENOMIC DNA]</scope>
    <source>
        <strain evidence="4">ATCC 35296 / DSM 3052 / OCM 3 / 743B</strain>
    </source>
</reference>
<dbReference type="KEGG" id="ccb:Clocel_1580"/>
<organism evidence="3 4">
    <name type="scientific">Clostridium cellulovorans (strain ATCC 35296 / DSM 3052 / OCM 3 / 743B)</name>
    <dbReference type="NCBI Taxonomy" id="573061"/>
    <lineage>
        <taxon>Bacteria</taxon>
        <taxon>Bacillati</taxon>
        <taxon>Bacillota</taxon>
        <taxon>Clostridia</taxon>
        <taxon>Eubacteriales</taxon>
        <taxon>Clostridiaceae</taxon>
        <taxon>Clostridium</taxon>
    </lineage>
</organism>
<accession>D9SWW7</accession>
<feature type="domain" description="Peptidase C39-like" evidence="2">
    <location>
        <begin position="110"/>
        <end position="271"/>
    </location>
</feature>
<dbReference type="Pfam" id="PF13529">
    <property type="entry name" value="Peptidase_C39_2"/>
    <property type="match status" value="1"/>
</dbReference>
<dbReference type="Proteomes" id="UP000002730">
    <property type="component" value="Chromosome"/>
</dbReference>
<name>D9SWW7_CLOC7</name>
<dbReference type="InterPro" id="IPR039564">
    <property type="entry name" value="Peptidase_C39-like"/>
</dbReference>
<dbReference type="OrthoDB" id="5140323at2"/>
<dbReference type="STRING" id="573061.Clocel_1580"/>